<evidence type="ECO:0000313" key="1">
    <source>
        <dbReference type="EMBL" id="RKQ16956.1"/>
    </source>
</evidence>
<dbReference type="OrthoDB" id="2740218at2"/>
<protein>
    <submittedName>
        <fullName evidence="1">Uncharacterized protein</fullName>
    </submittedName>
</protein>
<dbReference type="AlphaFoldDB" id="A0A494Z355"/>
<dbReference type="EMBL" id="RBZN01000017">
    <property type="protein sequence ID" value="RKQ16956.1"/>
    <property type="molecule type" value="Genomic_DNA"/>
</dbReference>
<dbReference type="Proteomes" id="UP000272238">
    <property type="component" value="Unassembled WGS sequence"/>
</dbReference>
<keyword evidence="2" id="KW-1185">Reference proteome</keyword>
<proteinExistence type="predicted"/>
<reference evidence="1 2" key="1">
    <citation type="journal article" date="2016" name="Antonie Van Leeuwenhoek">
        <title>Lysinibacillus endophyticus sp. nov., an indole-3-acetic acid producing endophytic bacterium isolated from corn root (Zea mays cv. Xinken-5).</title>
        <authorList>
            <person name="Yu J."/>
            <person name="Guan X."/>
            <person name="Liu C."/>
            <person name="Xiang W."/>
            <person name="Yu Z."/>
            <person name="Liu X."/>
            <person name="Wang G."/>
        </authorList>
    </citation>
    <scope>NUCLEOTIDE SEQUENCE [LARGE SCALE GENOMIC DNA]</scope>
    <source>
        <strain evidence="1 2">DSM 100506</strain>
    </source>
</reference>
<organism evidence="1 2">
    <name type="scientific">Ureibacillus endophyticus</name>
    <dbReference type="NCBI Taxonomy" id="1978490"/>
    <lineage>
        <taxon>Bacteria</taxon>
        <taxon>Bacillati</taxon>
        <taxon>Bacillota</taxon>
        <taxon>Bacilli</taxon>
        <taxon>Bacillales</taxon>
        <taxon>Caryophanaceae</taxon>
        <taxon>Ureibacillus</taxon>
    </lineage>
</organism>
<gene>
    <name evidence="1" type="ORF">D8M03_08750</name>
</gene>
<dbReference type="RefSeq" id="WP_121214390.1">
    <property type="nucleotide sequence ID" value="NZ_RBZN01000017.1"/>
</dbReference>
<evidence type="ECO:0000313" key="2">
    <source>
        <dbReference type="Proteomes" id="UP000272238"/>
    </source>
</evidence>
<name>A0A494Z355_9BACL</name>
<sequence length="77" mass="9227">MNEVYILDMLVLNGLNYHKYKSQHFEEAFVFWMEQLQRVKGFRTMDEACEYFLDWGGGAETSPNIFRHISKQLEIMT</sequence>
<accession>A0A494Z355</accession>
<comment type="caution">
    <text evidence="1">The sequence shown here is derived from an EMBL/GenBank/DDBJ whole genome shotgun (WGS) entry which is preliminary data.</text>
</comment>